<feature type="chain" id="PRO_5019414405" evidence="1">
    <location>
        <begin position="18"/>
        <end position="148"/>
    </location>
</feature>
<reference evidence="2 3" key="1">
    <citation type="journal article" date="2018" name="Gigascience">
        <title>Genomes of trombidid mites reveal novel predicted allergens and laterally-transferred genes associated with secondary metabolism.</title>
        <authorList>
            <person name="Dong X."/>
            <person name="Chaisiri K."/>
            <person name="Xia D."/>
            <person name="Armstrong S.D."/>
            <person name="Fang Y."/>
            <person name="Donnelly M.J."/>
            <person name="Kadowaki T."/>
            <person name="McGarry J.W."/>
            <person name="Darby A.C."/>
            <person name="Makepeace B.L."/>
        </authorList>
    </citation>
    <scope>NUCLEOTIDE SEQUENCE [LARGE SCALE GENOMIC DNA]</scope>
    <source>
        <strain evidence="2">UoL-UT</strain>
    </source>
</reference>
<evidence type="ECO:0000313" key="3">
    <source>
        <dbReference type="Proteomes" id="UP000288716"/>
    </source>
</evidence>
<dbReference type="Proteomes" id="UP000288716">
    <property type="component" value="Unassembled WGS sequence"/>
</dbReference>
<evidence type="ECO:0000256" key="1">
    <source>
        <dbReference type="SAM" id="SignalP"/>
    </source>
</evidence>
<dbReference type="SUPFAM" id="SSF55909">
    <property type="entry name" value="Pentein"/>
    <property type="match status" value="1"/>
</dbReference>
<feature type="signal peptide" evidence="1">
    <location>
        <begin position="1"/>
        <end position="17"/>
    </location>
</feature>
<proteinExistence type="predicted"/>
<organism evidence="2 3">
    <name type="scientific">Leptotrombidium deliense</name>
    <dbReference type="NCBI Taxonomy" id="299467"/>
    <lineage>
        <taxon>Eukaryota</taxon>
        <taxon>Metazoa</taxon>
        <taxon>Ecdysozoa</taxon>
        <taxon>Arthropoda</taxon>
        <taxon>Chelicerata</taxon>
        <taxon>Arachnida</taxon>
        <taxon>Acari</taxon>
        <taxon>Acariformes</taxon>
        <taxon>Trombidiformes</taxon>
        <taxon>Prostigmata</taxon>
        <taxon>Anystina</taxon>
        <taxon>Parasitengona</taxon>
        <taxon>Trombiculoidea</taxon>
        <taxon>Trombiculidae</taxon>
        <taxon>Leptotrombidium</taxon>
    </lineage>
</organism>
<dbReference type="EMBL" id="NCKV01018236">
    <property type="protein sequence ID" value="RWS20336.1"/>
    <property type="molecule type" value="Genomic_DNA"/>
</dbReference>
<gene>
    <name evidence="2" type="ORF">B4U80_14290</name>
</gene>
<dbReference type="VEuPathDB" id="VectorBase:LDEU011704"/>
<keyword evidence="1" id="KW-0732">Signal</keyword>
<sequence>MSLLILFFVSLNVFAECQKINVRVNSENDVAKIILVNEPSTEIEFTSLHPIANLYTRTMSVHDAISQHKKMQEALISLDAKVIPIRSVLINGTENMKCAAYKKLYKFAEKYLQYDVSYLKSEFDALYEKDDISREQSKSLNTTIAELY</sequence>
<dbReference type="AlphaFoldDB" id="A0A443RYA6"/>
<name>A0A443RYA6_9ACAR</name>
<keyword evidence="3" id="KW-1185">Reference proteome</keyword>
<comment type="caution">
    <text evidence="2">The sequence shown here is derived from an EMBL/GenBank/DDBJ whole genome shotgun (WGS) entry which is preliminary data.</text>
</comment>
<accession>A0A443RYA6</accession>
<protein>
    <submittedName>
        <fullName evidence="2">Uncharacterized protein</fullName>
    </submittedName>
</protein>
<evidence type="ECO:0000313" key="2">
    <source>
        <dbReference type="EMBL" id="RWS20336.1"/>
    </source>
</evidence>